<feature type="compositionally biased region" description="Basic and acidic residues" evidence="8">
    <location>
        <begin position="953"/>
        <end position="967"/>
    </location>
</feature>
<reference evidence="12 13" key="1">
    <citation type="submission" date="2013-07" db="EMBL/GenBank/DDBJ databases">
        <authorList>
            <person name="Stoco P.H."/>
            <person name="Wagner G."/>
            <person name="Gerber A."/>
            <person name="Zaha A."/>
            <person name="Thompson C."/>
            <person name="Bartholomeu D.C."/>
            <person name="Luckemeyer D.D."/>
            <person name="Bahia D."/>
            <person name="Loreto E."/>
            <person name="Prestes E.B."/>
            <person name="Lima F.M."/>
            <person name="Rodrigues-Luiz G."/>
            <person name="Vallejo G.A."/>
            <person name="Filho J.F."/>
            <person name="Monteiro K.M."/>
            <person name="Tyler K.M."/>
            <person name="de Almeida L.G."/>
            <person name="Ortiz M.F."/>
            <person name="Siervo M.A."/>
            <person name="de Moraes M.H."/>
            <person name="Cunha O.L."/>
            <person name="Mendonca-Neto R."/>
            <person name="Silva R."/>
            <person name="Teixeira S.M."/>
            <person name="Murta S.M."/>
            <person name="Sincero T.C."/>
            <person name="Mendes T.A."/>
            <person name="Urmenyi T.P."/>
            <person name="Silva V.G."/>
            <person name="da Rocha W.D."/>
            <person name="Andersson B."/>
            <person name="Romanha A.J."/>
            <person name="Steindel M."/>
            <person name="de Vasconcelos A.T."/>
            <person name="Grisard E.C."/>
        </authorList>
    </citation>
    <scope>NUCLEOTIDE SEQUENCE [LARGE SCALE GENOMIC DNA]</scope>
    <source>
        <strain evidence="12 13">SC58</strain>
    </source>
</reference>
<dbReference type="OrthoDB" id="248387at2759"/>
<dbReference type="SUPFAM" id="SSF53474">
    <property type="entry name" value="alpha/beta-Hydrolases"/>
    <property type="match status" value="1"/>
</dbReference>
<keyword evidence="3" id="KW-0378">Hydrolase</keyword>
<gene>
    <name evidence="12" type="ORF">TRSC58_00793</name>
</gene>
<accession>A0A061JAS1</accession>
<dbReference type="InterPro" id="IPR002470">
    <property type="entry name" value="Peptidase_S9A"/>
</dbReference>
<protein>
    <recommendedName>
        <fullName evidence="5">Prolyl endopeptidase-like</fullName>
    </recommendedName>
    <alternativeName>
        <fullName evidence="6">Prolylendopeptidase-like</fullName>
    </alternativeName>
</protein>
<dbReference type="InterPro" id="IPR051543">
    <property type="entry name" value="Serine_Peptidase_S9A"/>
</dbReference>
<dbReference type="InterPro" id="IPR023302">
    <property type="entry name" value="Pept_S9A_N"/>
</dbReference>
<evidence type="ECO:0000256" key="5">
    <source>
        <dbReference type="ARBA" id="ARBA00039290"/>
    </source>
</evidence>
<evidence type="ECO:0000256" key="2">
    <source>
        <dbReference type="ARBA" id="ARBA00022670"/>
    </source>
</evidence>
<dbReference type="InterPro" id="IPR001375">
    <property type="entry name" value="Peptidase_S9_cat"/>
</dbReference>
<dbReference type="VEuPathDB" id="TriTrypDB:TRSC58_00793"/>
<organism evidence="12 13">
    <name type="scientific">Trypanosoma rangeli SC58</name>
    <dbReference type="NCBI Taxonomy" id="429131"/>
    <lineage>
        <taxon>Eukaryota</taxon>
        <taxon>Discoba</taxon>
        <taxon>Euglenozoa</taxon>
        <taxon>Kinetoplastea</taxon>
        <taxon>Metakinetoplastina</taxon>
        <taxon>Trypanosomatida</taxon>
        <taxon>Trypanosomatidae</taxon>
        <taxon>Trypanosoma</taxon>
        <taxon>Herpetosoma</taxon>
    </lineage>
</organism>
<feature type="chain" id="PRO_5001605369" description="Prolyl endopeptidase-like" evidence="9">
    <location>
        <begin position="29"/>
        <end position="995"/>
    </location>
</feature>
<dbReference type="SUPFAM" id="SSF50993">
    <property type="entry name" value="Peptidase/esterase 'gauge' domain"/>
    <property type="match status" value="1"/>
</dbReference>
<keyword evidence="13" id="KW-1185">Reference proteome</keyword>
<dbReference type="AlphaFoldDB" id="A0A061JAS1"/>
<dbReference type="GO" id="GO:0004252">
    <property type="term" value="F:serine-type endopeptidase activity"/>
    <property type="evidence" value="ECO:0007669"/>
    <property type="project" value="InterPro"/>
</dbReference>
<feature type="domain" description="Peptidase S9A N-terminal" evidence="11">
    <location>
        <begin position="142"/>
        <end position="555"/>
    </location>
</feature>
<dbReference type="EMBL" id="AUPL01000793">
    <property type="protein sequence ID" value="ESL11455.1"/>
    <property type="molecule type" value="Genomic_DNA"/>
</dbReference>
<evidence type="ECO:0000259" key="11">
    <source>
        <dbReference type="Pfam" id="PF02897"/>
    </source>
</evidence>
<evidence type="ECO:0000259" key="10">
    <source>
        <dbReference type="Pfam" id="PF00326"/>
    </source>
</evidence>
<dbReference type="PANTHER" id="PTHR11757">
    <property type="entry name" value="PROTEASE FAMILY S9A OLIGOPEPTIDASE"/>
    <property type="match status" value="1"/>
</dbReference>
<evidence type="ECO:0000313" key="13">
    <source>
        <dbReference type="Proteomes" id="UP000031737"/>
    </source>
</evidence>
<evidence type="ECO:0000256" key="8">
    <source>
        <dbReference type="SAM" id="MobiDB-lite"/>
    </source>
</evidence>
<dbReference type="MEROPS" id="S09.034"/>
<dbReference type="Pfam" id="PF02897">
    <property type="entry name" value="Peptidase_S9_N"/>
    <property type="match status" value="1"/>
</dbReference>
<dbReference type="GO" id="GO:0006508">
    <property type="term" value="P:proteolysis"/>
    <property type="evidence" value="ECO:0007669"/>
    <property type="project" value="UniProtKB-KW"/>
</dbReference>
<dbReference type="Gene3D" id="2.130.10.120">
    <property type="entry name" value="Prolyl oligopeptidase, N-terminal domain"/>
    <property type="match status" value="1"/>
</dbReference>
<name>A0A061JAS1_TRYRA</name>
<evidence type="ECO:0000256" key="6">
    <source>
        <dbReference type="ARBA" id="ARBA00042165"/>
    </source>
</evidence>
<feature type="domain" description="Peptidase S9 prolyl oligopeptidase catalytic" evidence="10">
    <location>
        <begin position="654"/>
        <end position="824"/>
    </location>
</feature>
<proteinExistence type="inferred from homology"/>
<feature type="region of interest" description="Disordered" evidence="8">
    <location>
        <begin position="953"/>
        <end position="995"/>
    </location>
</feature>
<comment type="caution">
    <text evidence="12">The sequence shown here is derived from an EMBL/GenBank/DDBJ whole genome shotgun (WGS) entry which is preliminary data.</text>
</comment>
<evidence type="ECO:0000313" key="12">
    <source>
        <dbReference type="EMBL" id="ESL11455.1"/>
    </source>
</evidence>
<keyword evidence="9" id="KW-0732">Signal</keyword>
<sequence>MKLTAYTSVFVSFSFLVFAFVLVTHALASRTSCVGALKVWPRSKGTPQRRGEGAHTHTTSPTWTLSHTEANYKKKKKRAQQANEKNMAALYPWVPASNVGYTLGRRLVNRFAPHARNKFPLPCLDGPLPEEFPESLLLRGERTRSDPFRYMEDLFDRRTQRYVRNEQRHYALIDTKFDFKHTKARLWAELDAKVVITSREGGFDKGEERIGDYVYFTRVVPGGDPNAIGFYRKRFGEVDLLAEELINPTSLQQHFGYERCHIGICRVSEDGKYLAYTLSVGGGDRYICHVRSIDNASLFHVIRGRNIVSIEFGSGNQFYFTESNDLNRPHTVIMQEIRPGILLPPVELYCEDDEQFFVDVHKTKDNAYIIVTSDSKMKSSALVLPASFPKIPRALQAFFRDGRPVEIAGRENWNWLEHYDGHFIMVVGDRGSNHRVVYAREEVVLKHGMHAEWKELVPYRDDVQIVDMDLFQGRIVLYEVHFAFERINHIRIIKCDKGLDDAARQARKDDLVLHFPPLASVTPGLNKNFNQDSMSFVYSSICQPSKDCVFRFDSKMTAEKSQLCGPEALFTQRQSEQFTPWDYMWPYSIYRDLCLSRDGTQIPITICQRRDAFVQEATDFEAQPNTPKHCLIYVYGSYGEVPSMHFQLAPYMWMLRRRWTVAFAHVRGGGELPNWAEQGKGKNKINAVHDFIACCEHMINMGYTKPELMVAAGNSAGCVPIAAAMNMRGCGLFGNALLRSPFLDVINTMLDPDLPLSLAERDDWGDPLHSAEDYARLAQYDPYLNINDRVTYPGMMISTCLDDDRVPPWNTLKYVAKLRHQRRRKGVDPVARPLVLRAWSSGGHYVWGDMENICEELSFLCSQLDLEGPGKVLNDMDIMTHMHNLTTTGAMDHDDQEKVFLKWDNWERERIDYHMKLNNFDWEPNFRKLKAEKEPFFWVPTEQEMQQRKVDEMFRAKERDAREEAKSGAKTGSTGRAAGGNKWAEESKSKQAPPT</sequence>
<evidence type="ECO:0000256" key="4">
    <source>
        <dbReference type="ARBA" id="ARBA00022825"/>
    </source>
</evidence>
<dbReference type="InterPro" id="IPR029058">
    <property type="entry name" value="AB_hydrolase_fold"/>
</dbReference>
<evidence type="ECO:0000256" key="7">
    <source>
        <dbReference type="ARBA" id="ARBA00045448"/>
    </source>
</evidence>
<dbReference type="PRINTS" id="PR00862">
    <property type="entry name" value="PROLIGOPTASE"/>
</dbReference>
<keyword evidence="2" id="KW-0645">Protease</keyword>
<feature type="region of interest" description="Disordered" evidence="8">
    <location>
        <begin position="43"/>
        <end position="63"/>
    </location>
</feature>
<keyword evidence="4" id="KW-0720">Serine protease</keyword>
<evidence type="ECO:0000256" key="9">
    <source>
        <dbReference type="SAM" id="SignalP"/>
    </source>
</evidence>
<evidence type="ECO:0000256" key="3">
    <source>
        <dbReference type="ARBA" id="ARBA00022801"/>
    </source>
</evidence>
<dbReference type="Gene3D" id="3.40.50.1820">
    <property type="entry name" value="alpha/beta hydrolase"/>
    <property type="match status" value="1"/>
</dbReference>
<comment type="similarity">
    <text evidence="1">Belongs to the peptidase S9A family.</text>
</comment>
<evidence type="ECO:0000256" key="1">
    <source>
        <dbReference type="ARBA" id="ARBA00005228"/>
    </source>
</evidence>
<dbReference type="PANTHER" id="PTHR11757:SF20">
    <property type="entry name" value="B PROTEIN, PUTATIVE-RELATED"/>
    <property type="match status" value="1"/>
</dbReference>
<comment type="function">
    <text evidence="7">Serine peptidase whose precise substrate specificity remains unclear. Does not cleave peptides after a arginine or lysine residue. Regulates trans-Golgi network morphology and sorting by regulating the membrane binding of the AP-1 complex. May play a role in the regulation of synaptic vesicle exocytosis.</text>
</comment>
<dbReference type="Pfam" id="PF00326">
    <property type="entry name" value="Peptidase_S9"/>
    <property type="match status" value="1"/>
</dbReference>
<dbReference type="Proteomes" id="UP000031737">
    <property type="component" value="Unassembled WGS sequence"/>
</dbReference>
<feature type="signal peptide" evidence="9">
    <location>
        <begin position="1"/>
        <end position="28"/>
    </location>
</feature>